<dbReference type="EMBL" id="ATLV01014176">
    <property type="status" value="NOT_ANNOTATED_CDS"/>
    <property type="molecule type" value="Genomic_DNA"/>
</dbReference>
<sequence length="103" mass="11275">MATRGKRENPTRNVMGFLLTIHRVVVGRLMVVSVFASGFDQLPSSFAACAFLLPAGTRVVEDDASAANGKDVLWHFSGHASFTISQKGQTSTRQTPYSGWRWS</sequence>
<evidence type="ECO:0000256" key="1">
    <source>
        <dbReference type="SAM" id="Phobius"/>
    </source>
</evidence>
<dbReference type="EMBL" id="KE524947">
    <property type="protein sequence ID" value="KFB38410.1"/>
    <property type="molecule type" value="Genomic_DNA"/>
</dbReference>
<dbReference type="EnsemblMetazoa" id="ASIC005770-RA">
    <property type="protein sequence ID" value="ASIC005770-PA"/>
    <property type="gene ID" value="ASIC005770"/>
</dbReference>
<reference evidence="2 4" key="1">
    <citation type="journal article" date="2014" name="BMC Genomics">
        <title>Genome sequence of Anopheles sinensis provides insight into genetics basis of mosquito competence for malaria parasites.</title>
        <authorList>
            <person name="Zhou D."/>
            <person name="Zhang D."/>
            <person name="Ding G."/>
            <person name="Shi L."/>
            <person name="Hou Q."/>
            <person name="Ye Y."/>
            <person name="Xu Y."/>
            <person name="Zhou H."/>
            <person name="Xiong C."/>
            <person name="Li S."/>
            <person name="Yu J."/>
            <person name="Hong S."/>
            <person name="Yu X."/>
            <person name="Zou P."/>
            <person name="Chen C."/>
            <person name="Chang X."/>
            <person name="Wang W."/>
            <person name="Lv Y."/>
            <person name="Sun Y."/>
            <person name="Ma L."/>
            <person name="Shen B."/>
            <person name="Zhu C."/>
        </authorList>
    </citation>
    <scope>NUCLEOTIDE SEQUENCE [LARGE SCALE GENOMIC DNA]</scope>
</reference>
<organism evidence="2">
    <name type="scientific">Anopheles sinensis</name>
    <name type="common">Mosquito</name>
    <dbReference type="NCBI Taxonomy" id="74873"/>
    <lineage>
        <taxon>Eukaryota</taxon>
        <taxon>Metazoa</taxon>
        <taxon>Ecdysozoa</taxon>
        <taxon>Arthropoda</taxon>
        <taxon>Hexapoda</taxon>
        <taxon>Insecta</taxon>
        <taxon>Pterygota</taxon>
        <taxon>Neoptera</taxon>
        <taxon>Endopterygota</taxon>
        <taxon>Diptera</taxon>
        <taxon>Nematocera</taxon>
        <taxon>Culicoidea</taxon>
        <taxon>Culicidae</taxon>
        <taxon>Anophelinae</taxon>
        <taxon>Anopheles</taxon>
    </lineage>
</organism>
<evidence type="ECO:0000313" key="2">
    <source>
        <dbReference type="EMBL" id="KFB38410.1"/>
    </source>
</evidence>
<keyword evidence="1" id="KW-0472">Membrane</keyword>
<name>A0A084VKB6_ANOSI</name>
<dbReference type="AlphaFoldDB" id="A0A084VKB6"/>
<proteinExistence type="predicted"/>
<gene>
    <name evidence="2" type="ORF">ZHAS_00005770</name>
</gene>
<keyword evidence="4" id="KW-1185">Reference proteome</keyword>
<protein>
    <submittedName>
        <fullName evidence="2 3">ABC transporter permease</fullName>
    </submittedName>
</protein>
<reference evidence="3" key="2">
    <citation type="submission" date="2020-05" db="UniProtKB">
        <authorList>
            <consortium name="EnsemblMetazoa"/>
        </authorList>
    </citation>
    <scope>IDENTIFICATION</scope>
</reference>
<feature type="transmembrane region" description="Helical" evidence="1">
    <location>
        <begin position="21"/>
        <end position="39"/>
    </location>
</feature>
<evidence type="ECO:0000313" key="4">
    <source>
        <dbReference type="Proteomes" id="UP000030765"/>
    </source>
</evidence>
<dbReference type="Proteomes" id="UP000030765">
    <property type="component" value="Unassembled WGS sequence"/>
</dbReference>
<keyword evidence="1" id="KW-0812">Transmembrane</keyword>
<keyword evidence="1" id="KW-1133">Transmembrane helix</keyword>
<dbReference type="VEuPathDB" id="VectorBase:ASIC005770"/>
<accession>A0A084VKB6</accession>
<evidence type="ECO:0000313" key="3">
    <source>
        <dbReference type="EnsemblMetazoa" id="ASIC005770-PA"/>
    </source>
</evidence>